<dbReference type="InterPro" id="IPR013766">
    <property type="entry name" value="Thioredoxin_domain"/>
</dbReference>
<reference evidence="3 4" key="1">
    <citation type="journal article" date="2010" name="J. Bacteriol.">
        <title>Complete genome sequence of the aerobic facultative methanotroph Methylocella silvestris BL2.</title>
        <authorList>
            <person name="Chen Y."/>
            <person name="Crombie A."/>
            <person name="Rahman M.T."/>
            <person name="Dedysh S.N."/>
            <person name="Liesack W."/>
            <person name="Stott M.B."/>
            <person name="Alam M."/>
            <person name="Theisen A.R."/>
            <person name="Murrell J.C."/>
            <person name="Dunfield P.F."/>
        </authorList>
    </citation>
    <scope>NUCLEOTIDE SEQUENCE [LARGE SCALE GENOMIC DNA]</scope>
    <source>
        <strain evidence="4">DSM 15510 / CIP 108128 / LMG 27833 / NCIMB 13906 / BL2</strain>
    </source>
</reference>
<dbReference type="SUPFAM" id="SSF52833">
    <property type="entry name" value="Thioredoxin-like"/>
    <property type="match status" value="1"/>
</dbReference>
<dbReference type="HOGENOM" id="CLU_090389_13_1_5"/>
<sequence>MMIARRPLLACVLATAGAFYVGAALPGTARAGEPPTPFDAEAFEAAQKTDKPILVEITAPWCPVCAAQKPILERLRALPRFSELQIFTIDFDTQKELMRRFHATLQSTLIGYKGRQEVGRSTGEAQAEWIETLLDKTL</sequence>
<dbReference type="Gene3D" id="3.40.30.10">
    <property type="entry name" value="Glutaredoxin"/>
    <property type="match status" value="1"/>
</dbReference>
<keyword evidence="4" id="KW-1185">Reference proteome</keyword>
<feature type="signal peptide" evidence="1">
    <location>
        <begin position="1"/>
        <end position="23"/>
    </location>
</feature>
<feature type="chain" id="PRO_5002871499" evidence="1">
    <location>
        <begin position="24"/>
        <end position="138"/>
    </location>
</feature>
<evidence type="ECO:0000313" key="3">
    <source>
        <dbReference type="EMBL" id="ACK52090.1"/>
    </source>
</evidence>
<organism evidence="3 4">
    <name type="scientific">Methylocella silvestris (strain DSM 15510 / CIP 108128 / LMG 27833 / NCIMB 13906 / BL2)</name>
    <dbReference type="NCBI Taxonomy" id="395965"/>
    <lineage>
        <taxon>Bacteria</taxon>
        <taxon>Pseudomonadati</taxon>
        <taxon>Pseudomonadota</taxon>
        <taxon>Alphaproteobacteria</taxon>
        <taxon>Hyphomicrobiales</taxon>
        <taxon>Beijerinckiaceae</taxon>
        <taxon>Methylocella</taxon>
    </lineage>
</organism>
<dbReference type="InterPro" id="IPR036249">
    <property type="entry name" value="Thioredoxin-like_sf"/>
</dbReference>
<dbReference type="Pfam" id="PF00085">
    <property type="entry name" value="Thioredoxin"/>
    <property type="match status" value="1"/>
</dbReference>
<evidence type="ECO:0000259" key="2">
    <source>
        <dbReference type="PROSITE" id="PS51352"/>
    </source>
</evidence>
<dbReference type="AlphaFoldDB" id="B8EMG2"/>
<name>B8EMG2_METSB</name>
<proteinExistence type="predicted"/>
<dbReference type="KEGG" id="msl:Msil_3183"/>
<evidence type="ECO:0000313" key="4">
    <source>
        <dbReference type="Proteomes" id="UP000002257"/>
    </source>
</evidence>
<feature type="domain" description="Thioredoxin" evidence="2">
    <location>
        <begin position="29"/>
        <end position="138"/>
    </location>
</feature>
<evidence type="ECO:0000256" key="1">
    <source>
        <dbReference type="SAM" id="SignalP"/>
    </source>
</evidence>
<dbReference type="CDD" id="cd02947">
    <property type="entry name" value="TRX_family"/>
    <property type="match status" value="1"/>
</dbReference>
<protein>
    <submittedName>
        <fullName evidence="3">Thioredoxin domain protein</fullName>
    </submittedName>
</protein>
<dbReference type="PROSITE" id="PS51318">
    <property type="entry name" value="TAT"/>
    <property type="match status" value="1"/>
</dbReference>
<dbReference type="EMBL" id="CP001280">
    <property type="protein sequence ID" value="ACK52090.1"/>
    <property type="molecule type" value="Genomic_DNA"/>
</dbReference>
<dbReference type="InterPro" id="IPR006311">
    <property type="entry name" value="TAT_signal"/>
</dbReference>
<keyword evidence="1" id="KW-0732">Signal</keyword>
<accession>B8EMG2</accession>
<dbReference type="STRING" id="395965.Msil_3183"/>
<dbReference type="eggNOG" id="COG0526">
    <property type="taxonomic scope" value="Bacteria"/>
</dbReference>
<dbReference type="Proteomes" id="UP000002257">
    <property type="component" value="Chromosome"/>
</dbReference>
<gene>
    <name evidence="3" type="ordered locus">Msil_3183</name>
</gene>
<dbReference type="PROSITE" id="PS51352">
    <property type="entry name" value="THIOREDOXIN_2"/>
    <property type="match status" value="1"/>
</dbReference>